<dbReference type="InterPro" id="IPR050131">
    <property type="entry name" value="Peptidase_S8_subtilisin-like"/>
</dbReference>
<reference evidence="7" key="1">
    <citation type="journal article" date="2014" name="Int. J. Syst. Evol. Microbiol.">
        <title>Complete genome sequence of Corynebacterium casei LMG S-19264T (=DSM 44701T), isolated from a smear-ripened cheese.</title>
        <authorList>
            <consortium name="US DOE Joint Genome Institute (JGI-PGF)"/>
            <person name="Walter F."/>
            <person name="Albersmeier A."/>
            <person name="Kalinowski J."/>
            <person name="Ruckert C."/>
        </authorList>
    </citation>
    <scope>NUCLEOTIDE SEQUENCE</scope>
    <source>
        <strain evidence="7">JCM 13064</strain>
    </source>
</reference>
<evidence type="ECO:0000313" key="7">
    <source>
        <dbReference type="EMBL" id="GGL05268.1"/>
    </source>
</evidence>
<dbReference type="InterPro" id="IPR000209">
    <property type="entry name" value="Peptidase_S8/S53_dom"/>
</dbReference>
<dbReference type="GO" id="GO:0006508">
    <property type="term" value="P:proteolysis"/>
    <property type="evidence" value="ECO:0007669"/>
    <property type="project" value="UniProtKB-KW"/>
</dbReference>
<evidence type="ECO:0000256" key="5">
    <source>
        <dbReference type="PROSITE-ProRule" id="PRU01240"/>
    </source>
</evidence>
<feature type="active site" description="Charge relay system" evidence="5">
    <location>
        <position position="99"/>
    </location>
</feature>
<evidence type="ECO:0000313" key="8">
    <source>
        <dbReference type="Proteomes" id="UP000645217"/>
    </source>
</evidence>
<evidence type="ECO:0000256" key="1">
    <source>
        <dbReference type="ARBA" id="ARBA00011073"/>
    </source>
</evidence>
<dbReference type="InterPro" id="IPR023827">
    <property type="entry name" value="Peptidase_S8_Asp-AS"/>
</dbReference>
<keyword evidence="8" id="KW-1185">Reference proteome</keyword>
<sequence>MTLPWHGPAAEHFPGIPAWGAATSRTALPALPVVRMAGVTPEWAWGGADGAGVRVCVLDSGIDAGHPMVGAVDLAMTVVFGEDGNASVTPADPIDPAGHGTACAGIVRAMAPRVSLSSMRVLTDSIGGTGRALLAGLEWAIEAGFDVINMSLATRRPELVPALHELADRAYFRRCVLVVSAHNMPIRSFPWPFASVISVAGHDQPDPFLHYYNPAPPVEFYAHGVRVPVAWAGGGRTVASGNSFAAPHITGLCALILSKHRWLTPAQLRAVLYQTARNVTDGAHHAVAELLPPGLAEGTAGAR</sequence>
<protein>
    <recommendedName>
        <fullName evidence="6">Peptidase S8/S53 domain-containing protein</fullName>
    </recommendedName>
</protein>
<dbReference type="SUPFAM" id="SSF52743">
    <property type="entry name" value="Subtilisin-like"/>
    <property type="match status" value="1"/>
</dbReference>
<evidence type="ECO:0000259" key="6">
    <source>
        <dbReference type="Pfam" id="PF00082"/>
    </source>
</evidence>
<dbReference type="Proteomes" id="UP000645217">
    <property type="component" value="Unassembled WGS sequence"/>
</dbReference>
<dbReference type="PANTHER" id="PTHR43806">
    <property type="entry name" value="PEPTIDASE S8"/>
    <property type="match status" value="1"/>
</dbReference>
<reference evidence="7" key="2">
    <citation type="submission" date="2020-09" db="EMBL/GenBank/DDBJ databases">
        <authorList>
            <person name="Sun Q."/>
            <person name="Ohkuma M."/>
        </authorList>
    </citation>
    <scope>NUCLEOTIDE SEQUENCE</scope>
    <source>
        <strain evidence="7">JCM 13064</strain>
    </source>
</reference>
<evidence type="ECO:0000256" key="2">
    <source>
        <dbReference type="ARBA" id="ARBA00022670"/>
    </source>
</evidence>
<dbReference type="EMBL" id="BMNT01000033">
    <property type="protein sequence ID" value="GGL05268.1"/>
    <property type="molecule type" value="Genomic_DNA"/>
</dbReference>
<comment type="similarity">
    <text evidence="1 5">Belongs to the peptidase S8 family.</text>
</comment>
<dbReference type="PANTHER" id="PTHR43806:SF11">
    <property type="entry name" value="CEREVISIN-RELATED"/>
    <property type="match status" value="1"/>
</dbReference>
<dbReference type="InterPro" id="IPR036852">
    <property type="entry name" value="Peptidase_S8/S53_dom_sf"/>
</dbReference>
<comment type="caution">
    <text evidence="7">The sequence shown here is derived from an EMBL/GenBank/DDBJ whole genome shotgun (WGS) entry which is preliminary data.</text>
</comment>
<dbReference type="PROSITE" id="PS51892">
    <property type="entry name" value="SUBTILASE"/>
    <property type="match status" value="1"/>
</dbReference>
<proteinExistence type="inferred from homology"/>
<dbReference type="AlphaFoldDB" id="A0A917REZ4"/>
<evidence type="ECO:0000256" key="4">
    <source>
        <dbReference type="ARBA" id="ARBA00022825"/>
    </source>
</evidence>
<dbReference type="PROSITE" id="PS00136">
    <property type="entry name" value="SUBTILASE_ASP"/>
    <property type="match status" value="1"/>
</dbReference>
<organism evidence="7 8">
    <name type="scientific">Sphaerisporangium melleum</name>
    <dbReference type="NCBI Taxonomy" id="321316"/>
    <lineage>
        <taxon>Bacteria</taxon>
        <taxon>Bacillati</taxon>
        <taxon>Actinomycetota</taxon>
        <taxon>Actinomycetes</taxon>
        <taxon>Streptosporangiales</taxon>
        <taxon>Streptosporangiaceae</taxon>
        <taxon>Sphaerisporangium</taxon>
    </lineage>
</organism>
<keyword evidence="3 5" id="KW-0378">Hydrolase</keyword>
<evidence type="ECO:0000256" key="3">
    <source>
        <dbReference type="ARBA" id="ARBA00022801"/>
    </source>
</evidence>
<gene>
    <name evidence="7" type="ORF">GCM10007964_54320</name>
</gene>
<name>A0A917REZ4_9ACTN</name>
<dbReference type="InterPro" id="IPR015500">
    <property type="entry name" value="Peptidase_S8_subtilisin-rel"/>
</dbReference>
<dbReference type="Gene3D" id="3.40.50.200">
    <property type="entry name" value="Peptidase S8/S53 domain"/>
    <property type="match status" value="1"/>
</dbReference>
<dbReference type="PRINTS" id="PR00723">
    <property type="entry name" value="SUBTILISIN"/>
</dbReference>
<dbReference type="Pfam" id="PF00082">
    <property type="entry name" value="Peptidase_S8"/>
    <property type="match status" value="1"/>
</dbReference>
<accession>A0A917REZ4</accession>
<keyword evidence="4 5" id="KW-0720">Serine protease</keyword>
<feature type="active site" description="Charge relay system" evidence="5">
    <location>
        <position position="59"/>
    </location>
</feature>
<keyword evidence="2 5" id="KW-0645">Protease</keyword>
<dbReference type="RefSeq" id="WP_189165872.1">
    <property type="nucleotide sequence ID" value="NZ_BMNT01000033.1"/>
</dbReference>
<feature type="domain" description="Peptidase S8/S53" evidence="6">
    <location>
        <begin position="50"/>
        <end position="282"/>
    </location>
</feature>
<feature type="active site" description="Charge relay system" evidence="5">
    <location>
        <position position="243"/>
    </location>
</feature>
<dbReference type="GO" id="GO:0004252">
    <property type="term" value="F:serine-type endopeptidase activity"/>
    <property type="evidence" value="ECO:0007669"/>
    <property type="project" value="UniProtKB-UniRule"/>
</dbReference>